<dbReference type="Gene3D" id="2.60.40.10">
    <property type="entry name" value="Immunoglobulins"/>
    <property type="match status" value="1"/>
</dbReference>
<dbReference type="Pfam" id="PF18962">
    <property type="entry name" value="Por_Secre_tail"/>
    <property type="match status" value="1"/>
</dbReference>
<evidence type="ECO:0000259" key="4">
    <source>
        <dbReference type="Pfam" id="PF18962"/>
    </source>
</evidence>
<dbReference type="Proteomes" id="UP000184031">
    <property type="component" value="Unassembled WGS sequence"/>
</dbReference>
<evidence type="ECO:0000256" key="1">
    <source>
        <dbReference type="ARBA" id="ARBA00022729"/>
    </source>
</evidence>
<dbReference type="STRING" id="1055723.SAMN05216293_2810"/>
<evidence type="ECO:0000313" key="6">
    <source>
        <dbReference type="EMBL" id="SHL15467.1"/>
    </source>
</evidence>
<sequence length="1449" mass="154239">MKKIYFLLSLFSFILGASAQDLKITGIVDGPLTGGIPKAVELYVQNDIADLSLYGLGSANNGGGTDGEEFTFPADAATAGTFIYIATEDVEFTNFFGFAPNYMDSAVNINGDDAIELFFNGSVIDVFGDINVDGTGQVWDYVDGWVYRKNGTGPDGSTFVLDNWTYSGTDALDNETQNATAANPFPIGTFGGVVTPTVDNVSNFMATSTGTSSISLSWNLNTDSNPVVVATIASGTVSETLVDGTTYSEGDTLPNGTTVIYVGSASTFDHQGLLENTSYGYRIWSYDASLMYSTGVAADARTDSSTPTVAGLIITGVYDGPLTGGVPKGVELYALEDIADLSVYGLGSANNGGGTDGEEFTFPADAVTAGTHIYVATETTGFESYFGFAPDYTSGSMAINGDDAIELFLNGSVIDVFGDINLDGSGQAWDYVDGWAYRKDDTGPDGSTFVIDNWIFSGIDAMDGALTNDTAATPFPLGAYGPDLIITGVVDGPLTGGVPKAIELYVSNDIADLSAYGIGSANNGGGTDGEEFTFPAVSVPGGTFIYIASESTGFESYFGFAPDYTSSSAAINGDDAIELFFEGAVIDVFGDINVDGTGQAWDYVDGWAYRKNGTGPDGVTFVLDNWTYSGTDALDNTTTNATAGLPFPIGTYGGGGNNENPELITIAEARALSDGTLVTISGVLTVTDQFAGSAYIQDQTGAIAVFDEQVHGDGVFMIGDSITITGVRSSFNEQIQISSVTEVTSNGTPNEPIVPSDITLAEMNQHPAELVRIVDVTFPKPGDLLFGNSNYVVSDISGPGELRIDGDVESLVGLAQPETCGEVIGVVGKYFELYQLLPRIRTDLACAGDYVPPALPVEVDKTSTLEVATWNIEWFGDEGNSPAAGDPDSDAIQKDSVKAVIAELQPDVLAVEEIADDALFAEMVSELPGYDYVLSPAVSYPNDPGVHQKVGFIYNTETVTVTDTKVLLESIHPYYNGGDTSALIDYPSEPDRFYASGRLPFLMTADITINGETETYDFVALHARANGSSDAQLRYDMRKYDVEVLKDSLDVYYADRNLILLGDYNDDVDVTVADITSTTVSSYETYVNDAANYSVFTATLSENGFRSYVFEQDMIDHISGTDEVLPRYIEHSAQSHYEFYDYDYASTTSDHLPVSVRLMLKPFAFESISSTDVSCFGEADGTATVSVSGGVAPYTYVWSDGQTAQTASGLMAGSYTVMVSDALLQQFEAEVTITEPDMITVTTSGDATVYLGYEPQSCTTLEVLSVEGGTGSYEIVWSTGETGNTITVCPEQTTDYEVIVTDENGCSTMETITVEAIDVSCGNNPRNPKVAMCHNGREICVSQYAVKYHLAIGDTLGSCDTSSDGCRIMANAYPNPFVGSVNVSFGCPIDENVQIVVYNFIGRTVSQLDVPIGTESALIDMESYRRGIYFIKVYTNGRLIKILPVVKKG</sequence>
<evidence type="ECO:0000313" key="8">
    <source>
        <dbReference type="Proteomes" id="UP000198940"/>
    </source>
</evidence>
<evidence type="ECO:0000313" key="5">
    <source>
        <dbReference type="EMBL" id="SFC07176.1"/>
    </source>
</evidence>
<dbReference type="Gene3D" id="3.60.10.10">
    <property type="entry name" value="Endonuclease/exonuclease/phosphatase"/>
    <property type="match status" value="1"/>
</dbReference>
<dbReference type="EMBL" id="FRAT01000007">
    <property type="protein sequence ID" value="SHL15467.1"/>
    <property type="molecule type" value="Genomic_DNA"/>
</dbReference>
<keyword evidence="8" id="KW-1185">Reference proteome</keyword>
<accession>A0A1M6YB06</accession>
<dbReference type="Proteomes" id="UP000198940">
    <property type="component" value="Unassembled WGS sequence"/>
</dbReference>
<proteinExistence type="predicted"/>
<dbReference type="InterPro" id="IPR036691">
    <property type="entry name" value="Endo/exonu/phosph_ase_sf"/>
</dbReference>
<keyword evidence="1 2" id="KW-0732">Signal</keyword>
<feature type="signal peptide" evidence="2">
    <location>
        <begin position="1"/>
        <end position="19"/>
    </location>
</feature>
<feature type="domain" description="Endonuclease/exonuclease/phosphatase" evidence="3">
    <location>
        <begin position="868"/>
        <end position="1151"/>
    </location>
</feature>
<feature type="domain" description="Secretion system C-terminal sorting" evidence="4">
    <location>
        <begin position="1373"/>
        <end position="1437"/>
    </location>
</feature>
<protein>
    <submittedName>
        <fullName evidence="6">Por secretion system C-terminal sorting domain-containing protein</fullName>
    </submittedName>
</protein>
<dbReference type="Gene3D" id="2.60.40.740">
    <property type="match status" value="1"/>
</dbReference>
<dbReference type="InterPro" id="IPR026444">
    <property type="entry name" value="Secre_tail"/>
</dbReference>
<dbReference type="OrthoDB" id="5500612at2"/>
<dbReference type="InterPro" id="IPR005135">
    <property type="entry name" value="Endo/exonuclease/phosphatase"/>
</dbReference>
<dbReference type="EMBL" id="FOKU01000005">
    <property type="protein sequence ID" value="SFC07176.1"/>
    <property type="molecule type" value="Genomic_DNA"/>
</dbReference>
<dbReference type="RefSeq" id="WP_072880914.1">
    <property type="nucleotide sequence ID" value="NZ_FOKU01000005.1"/>
</dbReference>
<evidence type="ECO:0000259" key="3">
    <source>
        <dbReference type="Pfam" id="PF03372"/>
    </source>
</evidence>
<organism evidence="6 7">
    <name type="scientific">Flagellimonas taeanensis</name>
    <dbReference type="NCBI Taxonomy" id="1005926"/>
    <lineage>
        <taxon>Bacteria</taxon>
        <taxon>Pseudomonadati</taxon>
        <taxon>Bacteroidota</taxon>
        <taxon>Flavobacteriia</taxon>
        <taxon>Flavobacteriales</taxon>
        <taxon>Flavobacteriaceae</taxon>
        <taxon>Flagellimonas</taxon>
    </lineage>
</organism>
<dbReference type="SUPFAM" id="SSF56219">
    <property type="entry name" value="DNase I-like"/>
    <property type="match status" value="1"/>
</dbReference>
<evidence type="ECO:0000313" key="7">
    <source>
        <dbReference type="Proteomes" id="UP000184031"/>
    </source>
</evidence>
<dbReference type="Pfam" id="PF03372">
    <property type="entry name" value="Exo_endo_phos"/>
    <property type="match status" value="1"/>
</dbReference>
<feature type="chain" id="PRO_5009922792" evidence="2">
    <location>
        <begin position="20"/>
        <end position="1449"/>
    </location>
</feature>
<gene>
    <name evidence="5" type="ORF">SAMN04487891_105206</name>
    <name evidence="6" type="ORF">SAMN05216293_2810</name>
</gene>
<dbReference type="GO" id="GO:0003824">
    <property type="term" value="F:catalytic activity"/>
    <property type="evidence" value="ECO:0007669"/>
    <property type="project" value="InterPro"/>
</dbReference>
<comment type="caution">
    <text evidence="6">The sequence shown here is derived from an EMBL/GenBank/DDBJ whole genome shotgun (WGS) entry which is preliminary data.</text>
</comment>
<dbReference type="NCBIfam" id="TIGR04183">
    <property type="entry name" value="Por_Secre_tail"/>
    <property type="match status" value="1"/>
</dbReference>
<dbReference type="InterPro" id="IPR025667">
    <property type="entry name" value="SprB_repeat"/>
</dbReference>
<dbReference type="InterPro" id="IPR013783">
    <property type="entry name" value="Ig-like_fold"/>
</dbReference>
<reference evidence="6 7" key="1">
    <citation type="submission" date="2016-11" db="EMBL/GenBank/DDBJ databases">
        <authorList>
            <person name="Varghese N."/>
            <person name="Submissions S."/>
        </authorList>
    </citation>
    <scope>NUCLEOTIDE SEQUENCE [LARGE SCALE GENOMIC DNA]</scope>
    <source>
        <strain evidence="6 7">CGMCC 1.12174</strain>
        <strain evidence="5 8">DSM 26351</strain>
    </source>
</reference>
<evidence type="ECO:0000256" key="2">
    <source>
        <dbReference type="SAM" id="SignalP"/>
    </source>
</evidence>
<name>A0A1M6YB06_9FLAO</name>
<dbReference type="Pfam" id="PF13573">
    <property type="entry name" value="SprB"/>
    <property type="match status" value="1"/>
</dbReference>